<feature type="signal peptide" evidence="2">
    <location>
        <begin position="1"/>
        <end position="16"/>
    </location>
</feature>
<sequence length="182" mass="17509">MKTSTILLALAASVSANVFHPRADTTSSLSPTTTTYSISPTASCLAACKAGDVTCQAACIGSAHPNSLQVNQTDDCVSKCDKGDGSTSANNAYASCLNGCISSYYPTSQTVSVGGSSATSVEAGTTTGTGKATGTGTATTGTSATGTGSAAASSSTGAAANNGPFIASAGSLAGLFLAFFAL</sequence>
<evidence type="ECO:0000256" key="2">
    <source>
        <dbReference type="SAM" id="SignalP"/>
    </source>
</evidence>
<keyword evidence="4" id="KW-1185">Reference proteome</keyword>
<dbReference type="Proteomes" id="UP000184330">
    <property type="component" value="Unassembled WGS sequence"/>
</dbReference>
<name>A0A1L7XQW5_9HELO</name>
<dbReference type="EMBL" id="FJOG01000044">
    <property type="protein sequence ID" value="CZR67451.1"/>
    <property type="molecule type" value="Genomic_DNA"/>
</dbReference>
<keyword evidence="2" id="KW-0732">Signal</keyword>
<evidence type="ECO:0000256" key="1">
    <source>
        <dbReference type="SAM" id="MobiDB-lite"/>
    </source>
</evidence>
<accession>A0A1L7XQW5</accession>
<evidence type="ECO:0008006" key="5">
    <source>
        <dbReference type="Google" id="ProtNLM"/>
    </source>
</evidence>
<protein>
    <recommendedName>
        <fullName evidence="5">Extracellular membrane protein CFEM domain-containing protein</fullName>
    </recommendedName>
</protein>
<dbReference type="OrthoDB" id="5597238at2759"/>
<dbReference type="AlphaFoldDB" id="A0A1L7XQW5"/>
<evidence type="ECO:0000313" key="4">
    <source>
        <dbReference type="Proteomes" id="UP000184330"/>
    </source>
</evidence>
<feature type="region of interest" description="Disordered" evidence="1">
    <location>
        <begin position="116"/>
        <end position="146"/>
    </location>
</feature>
<evidence type="ECO:0000313" key="3">
    <source>
        <dbReference type="EMBL" id="CZR67451.1"/>
    </source>
</evidence>
<dbReference type="STRING" id="576137.A0A1L7XQW5"/>
<organism evidence="3 4">
    <name type="scientific">Phialocephala subalpina</name>
    <dbReference type="NCBI Taxonomy" id="576137"/>
    <lineage>
        <taxon>Eukaryota</taxon>
        <taxon>Fungi</taxon>
        <taxon>Dikarya</taxon>
        <taxon>Ascomycota</taxon>
        <taxon>Pezizomycotina</taxon>
        <taxon>Leotiomycetes</taxon>
        <taxon>Helotiales</taxon>
        <taxon>Mollisiaceae</taxon>
        <taxon>Phialocephala</taxon>
        <taxon>Phialocephala fortinii species complex</taxon>
    </lineage>
</organism>
<gene>
    <name evidence="3" type="ORF">PAC_17350</name>
</gene>
<proteinExistence type="predicted"/>
<feature type="chain" id="PRO_5012950708" description="Extracellular membrane protein CFEM domain-containing protein" evidence="2">
    <location>
        <begin position="17"/>
        <end position="182"/>
    </location>
</feature>
<reference evidence="3 4" key="1">
    <citation type="submission" date="2016-03" db="EMBL/GenBank/DDBJ databases">
        <authorList>
            <person name="Ploux O."/>
        </authorList>
    </citation>
    <scope>NUCLEOTIDE SEQUENCE [LARGE SCALE GENOMIC DNA]</scope>
    <source>
        <strain evidence="3 4">UAMH 11012</strain>
    </source>
</reference>